<keyword evidence="2" id="KW-1185">Reference proteome</keyword>
<organism evidence="1 2">
    <name type="scientific">Enterococcus devriesei</name>
    <dbReference type="NCBI Taxonomy" id="319970"/>
    <lineage>
        <taxon>Bacteria</taxon>
        <taxon>Bacillati</taxon>
        <taxon>Bacillota</taxon>
        <taxon>Bacilli</taxon>
        <taxon>Lactobacillales</taxon>
        <taxon>Enterococcaceae</taxon>
        <taxon>Enterococcus</taxon>
    </lineage>
</organism>
<accession>A0A1L8SY02</accession>
<sequence>MEGIACFLFVLGLKFLLQFYYRNKEKPFDHLTDDQLNNAAHG</sequence>
<evidence type="ECO:0000313" key="1">
    <source>
        <dbReference type="EMBL" id="OJG36931.1"/>
    </source>
</evidence>
<dbReference type="EMBL" id="JXKM01000002">
    <property type="protein sequence ID" value="OJG36931.1"/>
    <property type="molecule type" value="Genomic_DNA"/>
</dbReference>
<comment type="caution">
    <text evidence="1">The sequence shown here is derived from an EMBL/GenBank/DDBJ whole genome shotgun (WGS) entry which is preliminary data.</text>
</comment>
<dbReference type="STRING" id="319970.RV00_GL001376"/>
<dbReference type="AlphaFoldDB" id="A0A1L8SY02"/>
<name>A0A1L8SY02_9ENTE</name>
<reference evidence="1 2" key="1">
    <citation type="submission" date="2014-12" db="EMBL/GenBank/DDBJ databases">
        <title>Draft genome sequences of 29 type strains of Enterococci.</title>
        <authorList>
            <person name="Zhong Z."/>
            <person name="Sun Z."/>
            <person name="Liu W."/>
            <person name="Zhang W."/>
            <person name="Zhang H."/>
        </authorList>
    </citation>
    <scope>NUCLEOTIDE SEQUENCE [LARGE SCALE GENOMIC DNA]</scope>
    <source>
        <strain evidence="1 2">DSM 22802</strain>
    </source>
</reference>
<protein>
    <submittedName>
        <fullName evidence="1">Uncharacterized protein</fullName>
    </submittedName>
</protein>
<gene>
    <name evidence="1" type="ORF">RV00_GL001376</name>
</gene>
<dbReference type="Proteomes" id="UP000183700">
    <property type="component" value="Unassembled WGS sequence"/>
</dbReference>
<proteinExistence type="predicted"/>
<evidence type="ECO:0000313" key="2">
    <source>
        <dbReference type="Proteomes" id="UP000183700"/>
    </source>
</evidence>